<gene>
    <name evidence="16" type="primary">CadN-L17</name>
    <name evidence="16" type="ORF">Hamer_G022465</name>
</gene>
<feature type="domain" description="Cadherin" evidence="15">
    <location>
        <begin position="833"/>
        <end position="950"/>
    </location>
</feature>
<feature type="domain" description="Laminin G" evidence="13">
    <location>
        <begin position="1538"/>
        <end position="1740"/>
    </location>
</feature>
<feature type="disulfide bond" evidence="9">
    <location>
        <begin position="1525"/>
        <end position="1534"/>
    </location>
</feature>
<dbReference type="GO" id="GO:0007156">
    <property type="term" value="P:homophilic cell adhesion via plasma membrane adhesion molecules"/>
    <property type="evidence" value="ECO:0007669"/>
    <property type="project" value="InterPro"/>
</dbReference>
<dbReference type="InterPro" id="IPR013320">
    <property type="entry name" value="ConA-like_dom_sf"/>
</dbReference>
<dbReference type="Gene3D" id="2.60.120.200">
    <property type="match status" value="2"/>
</dbReference>
<evidence type="ECO:0000256" key="6">
    <source>
        <dbReference type="ARBA" id="ARBA00023136"/>
    </source>
</evidence>
<feature type="domain" description="Cadherin" evidence="15">
    <location>
        <begin position="730"/>
        <end position="833"/>
    </location>
</feature>
<feature type="domain" description="Laminin G" evidence="13">
    <location>
        <begin position="1294"/>
        <end position="1494"/>
    </location>
</feature>
<keyword evidence="10" id="KW-0130">Cell adhesion</keyword>
<keyword evidence="7 9" id="KW-1015">Disulfide bond</keyword>
<dbReference type="InterPro" id="IPR001791">
    <property type="entry name" value="Laminin_G"/>
</dbReference>
<dbReference type="Pfam" id="PF02210">
    <property type="entry name" value="Laminin_G_2"/>
    <property type="match status" value="2"/>
</dbReference>
<dbReference type="PROSITE" id="PS50025">
    <property type="entry name" value="LAM_G_DOMAIN"/>
    <property type="match status" value="2"/>
</dbReference>
<comment type="function">
    <text evidence="11">Cadherins are calcium-dependent cell adhesion proteins.</text>
</comment>
<dbReference type="Pfam" id="PF00028">
    <property type="entry name" value="Cadherin"/>
    <property type="match status" value="3"/>
</dbReference>
<feature type="region of interest" description="Disordered" evidence="12">
    <location>
        <begin position="1110"/>
        <end position="1143"/>
    </location>
</feature>
<name>A0A8J5MKV0_HOMAM</name>
<evidence type="ECO:0000259" key="13">
    <source>
        <dbReference type="PROSITE" id="PS50025"/>
    </source>
</evidence>
<accession>A0A8J5MKV0</accession>
<evidence type="ECO:0000256" key="12">
    <source>
        <dbReference type="SAM" id="MobiDB-lite"/>
    </source>
</evidence>
<dbReference type="SUPFAM" id="SSF57196">
    <property type="entry name" value="EGF/Laminin"/>
    <property type="match status" value="1"/>
</dbReference>
<dbReference type="Gene3D" id="4.10.900.10">
    <property type="entry name" value="TCF3-CBD (Catenin binding domain)"/>
    <property type="match status" value="1"/>
</dbReference>
<evidence type="ECO:0000259" key="15">
    <source>
        <dbReference type="PROSITE" id="PS50268"/>
    </source>
</evidence>
<dbReference type="PROSITE" id="PS01186">
    <property type="entry name" value="EGF_2"/>
    <property type="match status" value="1"/>
</dbReference>
<dbReference type="SMART" id="SM00179">
    <property type="entry name" value="EGF_CA"/>
    <property type="match status" value="1"/>
</dbReference>
<dbReference type="Gene3D" id="2.10.25.10">
    <property type="entry name" value="Laminin"/>
    <property type="match status" value="2"/>
</dbReference>
<evidence type="ECO:0000313" key="16">
    <source>
        <dbReference type="EMBL" id="KAG7155243.1"/>
    </source>
</evidence>
<dbReference type="InterPro" id="IPR000233">
    <property type="entry name" value="Cadherin_Y-type_LIR"/>
</dbReference>
<evidence type="ECO:0000256" key="3">
    <source>
        <dbReference type="ARBA" id="ARBA00022737"/>
    </source>
</evidence>
<comment type="caution">
    <text evidence="16">The sequence shown here is derived from an EMBL/GenBank/DDBJ whole genome shotgun (WGS) entry which is preliminary data.</text>
</comment>
<proteinExistence type="predicted"/>
<dbReference type="SMART" id="SM00112">
    <property type="entry name" value="CA"/>
    <property type="match status" value="4"/>
</dbReference>
<evidence type="ECO:0000256" key="7">
    <source>
        <dbReference type="ARBA" id="ARBA00023157"/>
    </source>
</evidence>
<feature type="domain" description="EGF-like" evidence="14">
    <location>
        <begin position="1497"/>
        <end position="1535"/>
    </location>
</feature>
<feature type="domain" description="Cadherin" evidence="15">
    <location>
        <begin position="534"/>
        <end position="614"/>
    </location>
</feature>
<feature type="region of interest" description="Disordered" evidence="12">
    <location>
        <begin position="1996"/>
        <end position="2025"/>
    </location>
</feature>
<evidence type="ECO:0000313" key="17">
    <source>
        <dbReference type="Proteomes" id="UP000747542"/>
    </source>
</evidence>
<feature type="non-terminal residue" evidence="16">
    <location>
        <position position="1"/>
    </location>
</feature>
<keyword evidence="4 8" id="KW-0106">Calcium</keyword>
<evidence type="ECO:0000256" key="10">
    <source>
        <dbReference type="RuleBase" id="RU003318"/>
    </source>
</evidence>
<dbReference type="PROSITE" id="PS00022">
    <property type="entry name" value="EGF_1"/>
    <property type="match status" value="3"/>
</dbReference>
<dbReference type="CDD" id="cd00054">
    <property type="entry name" value="EGF_CA"/>
    <property type="match status" value="3"/>
</dbReference>
<evidence type="ECO:0000256" key="5">
    <source>
        <dbReference type="ARBA" id="ARBA00022989"/>
    </source>
</evidence>
<dbReference type="Proteomes" id="UP000747542">
    <property type="component" value="Unassembled WGS sequence"/>
</dbReference>
<dbReference type="InterPro" id="IPR018097">
    <property type="entry name" value="EGF_Ca-bd_CS"/>
</dbReference>
<feature type="compositionally biased region" description="Polar residues" evidence="12">
    <location>
        <begin position="395"/>
        <end position="431"/>
    </location>
</feature>
<reference evidence="16" key="1">
    <citation type="journal article" date="2021" name="Sci. Adv.">
        <title>The American lobster genome reveals insights on longevity, neural, and immune adaptations.</title>
        <authorList>
            <person name="Polinski J.M."/>
            <person name="Zimin A.V."/>
            <person name="Clark K.F."/>
            <person name="Kohn A.B."/>
            <person name="Sadowski N."/>
            <person name="Timp W."/>
            <person name="Ptitsyn A."/>
            <person name="Khanna P."/>
            <person name="Romanova D.Y."/>
            <person name="Williams P."/>
            <person name="Greenwood S.J."/>
            <person name="Moroz L.L."/>
            <person name="Walt D.R."/>
            <person name="Bodnar A.G."/>
        </authorList>
    </citation>
    <scope>NUCLEOTIDE SEQUENCE</scope>
    <source>
        <strain evidence="16">GMGI-L3</strain>
    </source>
</reference>
<evidence type="ECO:0000256" key="9">
    <source>
        <dbReference type="PROSITE-ProRule" id="PRU00076"/>
    </source>
</evidence>
<dbReference type="SMART" id="SM00181">
    <property type="entry name" value="EGF"/>
    <property type="match status" value="4"/>
</dbReference>
<dbReference type="CDD" id="cd11304">
    <property type="entry name" value="Cadherin_repeat"/>
    <property type="match status" value="6"/>
</dbReference>
<evidence type="ECO:0000256" key="1">
    <source>
        <dbReference type="ARBA" id="ARBA00004370"/>
    </source>
</evidence>
<keyword evidence="9" id="KW-0245">EGF-like domain</keyword>
<feature type="compositionally biased region" description="Low complexity" evidence="12">
    <location>
        <begin position="1948"/>
        <end position="1960"/>
    </location>
</feature>
<feature type="region of interest" description="Disordered" evidence="12">
    <location>
        <begin position="1193"/>
        <end position="1225"/>
    </location>
</feature>
<dbReference type="InterPro" id="IPR000152">
    <property type="entry name" value="EGF-type_Asp/Asn_hydroxyl_site"/>
</dbReference>
<dbReference type="PROSITE" id="PS50026">
    <property type="entry name" value="EGF_3"/>
    <property type="match status" value="3"/>
</dbReference>
<feature type="region of interest" description="Disordered" evidence="12">
    <location>
        <begin position="2037"/>
        <end position="2070"/>
    </location>
</feature>
<organism evidence="16 17">
    <name type="scientific">Homarus americanus</name>
    <name type="common">American lobster</name>
    <dbReference type="NCBI Taxonomy" id="6706"/>
    <lineage>
        <taxon>Eukaryota</taxon>
        <taxon>Metazoa</taxon>
        <taxon>Ecdysozoa</taxon>
        <taxon>Arthropoda</taxon>
        <taxon>Crustacea</taxon>
        <taxon>Multicrustacea</taxon>
        <taxon>Malacostraca</taxon>
        <taxon>Eumalacostraca</taxon>
        <taxon>Eucarida</taxon>
        <taxon>Decapoda</taxon>
        <taxon>Pleocyemata</taxon>
        <taxon>Astacidea</taxon>
        <taxon>Nephropoidea</taxon>
        <taxon>Nephropidae</taxon>
        <taxon>Homarus</taxon>
    </lineage>
</organism>
<feature type="domain" description="Cadherin" evidence="15">
    <location>
        <begin position="15"/>
        <end position="158"/>
    </location>
</feature>
<dbReference type="PANTHER" id="PTHR24026">
    <property type="entry name" value="FAT ATYPICAL CADHERIN-RELATED"/>
    <property type="match status" value="1"/>
</dbReference>
<feature type="domain" description="EGF-like" evidence="14">
    <location>
        <begin position="1781"/>
        <end position="1817"/>
    </location>
</feature>
<evidence type="ECO:0000259" key="14">
    <source>
        <dbReference type="PROSITE" id="PS50026"/>
    </source>
</evidence>
<dbReference type="Pfam" id="PF01049">
    <property type="entry name" value="CADH_Y-type_LIR"/>
    <property type="match status" value="1"/>
</dbReference>
<dbReference type="GO" id="GO:0005509">
    <property type="term" value="F:calcium ion binding"/>
    <property type="evidence" value="ECO:0007669"/>
    <property type="project" value="UniProtKB-UniRule"/>
</dbReference>
<feature type="compositionally biased region" description="Basic and acidic residues" evidence="12">
    <location>
        <begin position="272"/>
        <end position="283"/>
    </location>
</feature>
<feature type="region of interest" description="Disordered" evidence="12">
    <location>
        <begin position="1948"/>
        <end position="1969"/>
    </location>
</feature>
<keyword evidence="17" id="KW-1185">Reference proteome</keyword>
<feature type="domain" description="Cadherin" evidence="15">
    <location>
        <begin position="460"/>
        <end position="533"/>
    </location>
</feature>
<dbReference type="GO" id="GO:0005886">
    <property type="term" value="C:plasma membrane"/>
    <property type="evidence" value="ECO:0007669"/>
    <property type="project" value="UniProtKB-SubCell"/>
</dbReference>
<dbReference type="SUPFAM" id="SSF49899">
    <property type="entry name" value="Concanavalin A-like lectins/glucanases"/>
    <property type="match status" value="2"/>
</dbReference>
<dbReference type="CDD" id="cd00110">
    <property type="entry name" value="LamG"/>
    <property type="match status" value="2"/>
</dbReference>
<dbReference type="PRINTS" id="PR00205">
    <property type="entry name" value="CADHERIN"/>
</dbReference>
<comment type="subcellular location">
    <subcellularLocation>
        <location evidence="10">Cell membrane</location>
        <topology evidence="10">Single-pass type I membrane protein</topology>
    </subcellularLocation>
    <subcellularLocation>
        <location evidence="1">Membrane</location>
    </subcellularLocation>
</comment>
<evidence type="ECO:0000256" key="11">
    <source>
        <dbReference type="RuleBase" id="RU004357"/>
    </source>
</evidence>
<comment type="caution">
    <text evidence="9">Lacks conserved residue(s) required for the propagation of feature annotation.</text>
</comment>
<feature type="compositionally biased region" description="Basic and acidic residues" evidence="12">
    <location>
        <begin position="257"/>
        <end position="266"/>
    </location>
</feature>
<dbReference type="PROSITE" id="PS50268">
    <property type="entry name" value="CADHERIN_2"/>
    <property type="match status" value="6"/>
</dbReference>
<dbReference type="GO" id="GO:0007163">
    <property type="term" value="P:establishment or maintenance of cell polarity"/>
    <property type="evidence" value="ECO:0007669"/>
    <property type="project" value="UniProtKB-ARBA"/>
</dbReference>
<feature type="region of interest" description="Disordered" evidence="12">
    <location>
        <begin position="253"/>
        <end position="370"/>
    </location>
</feature>
<dbReference type="GO" id="GO:0009887">
    <property type="term" value="P:animal organ morphogenesis"/>
    <property type="evidence" value="ECO:0007669"/>
    <property type="project" value="UniProtKB-ARBA"/>
</dbReference>
<evidence type="ECO:0000256" key="2">
    <source>
        <dbReference type="ARBA" id="ARBA00022692"/>
    </source>
</evidence>
<feature type="domain" description="Cadherin" evidence="15">
    <location>
        <begin position="611"/>
        <end position="729"/>
    </location>
</feature>
<feature type="compositionally biased region" description="Polar residues" evidence="12">
    <location>
        <begin position="2038"/>
        <end position="2052"/>
    </location>
</feature>
<feature type="domain" description="EGF-like" evidence="14">
    <location>
        <begin position="1255"/>
        <end position="1291"/>
    </location>
</feature>
<keyword evidence="5" id="KW-1133">Transmembrane helix</keyword>
<keyword evidence="3" id="KW-0677">Repeat</keyword>
<dbReference type="PANTHER" id="PTHR24026:SF118">
    <property type="entry name" value="DE-CADHERIN"/>
    <property type="match status" value="1"/>
</dbReference>
<feature type="disulfide bond" evidence="9">
    <location>
        <begin position="1281"/>
        <end position="1290"/>
    </location>
</feature>
<dbReference type="SUPFAM" id="SSF49313">
    <property type="entry name" value="Cadherin-like"/>
    <property type="match status" value="6"/>
</dbReference>
<evidence type="ECO:0000256" key="8">
    <source>
        <dbReference type="PROSITE-ProRule" id="PRU00043"/>
    </source>
</evidence>
<dbReference type="InterPro" id="IPR000742">
    <property type="entry name" value="EGF"/>
</dbReference>
<dbReference type="InterPro" id="IPR015919">
    <property type="entry name" value="Cadherin-like_sf"/>
</dbReference>
<feature type="compositionally biased region" description="Basic and acidic residues" evidence="12">
    <location>
        <begin position="126"/>
        <end position="142"/>
    </location>
</feature>
<keyword evidence="6" id="KW-0472">Membrane</keyword>
<dbReference type="InterPro" id="IPR027397">
    <property type="entry name" value="Catenin-bd_sf"/>
</dbReference>
<dbReference type="PROSITE" id="PS01187">
    <property type="entry name" value="EGF_CA"/>
    <property type="match status" value="1"/>
</dbReference>
<dbReference type="InterPro" id="IPR002126">
    <property type="entry name" value="Cadherin-like_dom"/>
</dbReference>
<dbReference type="SMART" id="SM00282">
    <property type="entry name" value="LamG"/>
    <property type="match status" value="2"/>
</dbReference>
<dbReference type="Gene3D" id="2.60.40.60">
    <property type="entry name" value="Cadherins"/>
    <property type="match status" value="5"/>
</dbReference>
<dbReference type="InterPro" id="IPR020894">
    <property type="entry name" value="Cadherin_CS"/>
</dbReference>
<keyword evidence="2 10" id="KW-0812">Transmembrane</keyword>
<feature type="compositionally biased region" description="Basic and acidic residues" evidence="12">
    <location>
        <begin position="2000"/>
        <end position="2013"/>
    </location>
</feature>
<dbReference type="EMBL" id="JAHLQT010042381">
    <property type="protein sequence ID" value="KAG7155243.1"/>
    <property type="molecule type" value="Genomic_DNA"/>
</dbReference>
<sequence length="2070" mass="221876">TRLLSGSGSGPLEFSEPRYCAVLSEDAQLAATVLAVTATHKQGTSVRYTITGGNKDGLFTIDQHSGVITLAAALDYEAHHKALDRDPPRGKEVWKVRVQVRDGQALWSRQAMDRLLASNSKKKNKDHNDKVNRRRRNTNDKSNKRRIKRGNISQEPLITQGHDKGDIAAGVEKFIEEIPDMREGSHLPEHREKYTRIDGDELSRNSNVNDDINLENGGKYPRRYSLHTVLDSRKNYEPRERKTTMCGRQQEVVPENFKGERMRMNHDSGGSKIHDDSQTRYRGDSGAAVTSHYGDGDGDGDGDLMPSSKTTHDDLDLRTTPEPSLKLKTNEQSPRSLFLHLESNSSNHAHKSRSYDDKLLSSDSRSTTEKTIPLVSKNGIKATHIAESLADKSDSVNNIQTSAYPPNGTEPTINPGSGSKTTHPENLSRNSGRSRDSGIRWKTLPESIGPQPSLVTPRGRRAAGEEDHYHLGSFSTDSGCDEGQDSASGNKTQAAGRRLGGGSLNGLGGSRVHVAETVVTVLVKDINDNPPVFPNATMYGEVQENGPIDLSVVVIAAWDADDVSEGTNARITYTIQKNVVYEPTGEAIFSVQPETGLVRTSICCLDRETTPEYEWDVEIDETWGPGPPDDSTLLQITALDADTSNYFFYRVVEASGWGWEHFGIRSVGAEGQLFALQTLDYEDDTHRRGFKFMVQVTDRGRGGWRDARHMDAAWVSIRLRDVNDNPPKFHRPHAHVTVKEDAAPGTLLAALPAHDPDMGGVGEVLYRVEGGWGALTVDSEGGVSLRRALDREAPDGAIGVAKVVGVDRGRPPLSATATLTITVTDVNDSPPVLLPPTVFHVTEDAAPTLLGSLTATDHDVWALGHGPPFNLSLAPTNPAHVLAHINLKFDPHLDSGRGGAEVWTVGAVDREEHRQLLVGVLVADAGGMAATHTVTIIVDDINDNPMKPAAKTVYLWKTQGGGSEAPLGRVYVEDPDDWDLADKTFRWQGSPHPLFSLNTRTGDIFASSQVRAGRYELQFTVSDHLWGQRDVAANVTVTVKVLTPDALAHASPVTLTPTTPAHLTRGWTPEHGGGGLGRVIQGVLRVVGETAHTVEVVSVYTHPDPAHLDHPRPQHPPYIPASTTPTRQHPQVPRDTPEGWLSDPQHAPSACVWVSVRETPAGFMDPVKLQGLLALHAQQLEEATNLTVVVEAPTSGSNGGVRGPPHPSLHHGGPPDPSSAASRASTTLPLQVVDTNTTSLVTPLLTRASDCHAHEPETCTPISCLNGGRCLPSSSGNRCVCPGGSWGARCKVLGRTFSGAGWAWVRPLPPCLPTTISLKLLTRRPHALLLYSGPLAPAPPLPNLPPTPMLALQVWRGRPQLLLEGGAGAVKLEVNTTVNDGDWHTIHLHLHPHGVAVMVNVCGHSRGWDNDTLDDSDCVARASWPNPEGVGAWVGPGPLQVGGLAHTAPSPAHHGWSEAPTPRPLDGCVSHLTVNSQLVDLGEPAYSRNSEGGCRPQEAACRDTRGSCGHQGQCVGGLSHPECECEPGWAGPSCATPTVPATLGSSSYVRLALSFTPGPRVVTAQLRVRTRGTRHGLLLHLATQQDASTFTLYVRGGVMCATVSGARWAARVACVEGRPVGDGAWHTVRAERHGHNLVVSVDDGDGWRRNESLVSLEQPDEEDEGDEDKHLPPDVDLSEGVSVGGMPEVVGVAVVNVLDDLKGSCIDDVRVSGRHLPLPPAVNGTSWGQVTTWQNVESGCNAPDACLNTTCDAPLSCVSTWGATTCSCGSRRQLVGRSCQDLDECVWRPCLHGGTCYNLRPGFQCVCGPGHAGDHCQWTNLATAGHPLTAPVAIATAAVSLLLLGESSQEETVVEVKGATHDTDQGDAQHKAFLECLQLKLPQAQCSPLGKVSASVPKATVVPVTSSIPGGVGVPVKSTGVMKGVSLVGLDPLPAKDDLRAYAYEGDGSSAGSLSSALSGLREEQSDEGTIKPIVPEFLEVMDLLKNLPEATTSPLLLTKQDDQSLKRTKDSPTAKSRAQSISPQCTKGKIYSIVSKALSSSPPDTTLTPKSSPGRISKTRGEEEQLTVC</sequence>
<feature type="compositionally biased region" description="Polar residues" evidence="12">
    <location>
        <begin position="2014"/>
        <end position="2025"/>
    </location>
</feature>
<dbReference type="PROSITE" id="PS00232">
    <property type="entry name" value="CADHERIN_1"/>
    <property type="match status" value="1"/>
</dbReference>
<dbReference type="GO" id="GO:0001736">
    <property type="term" value="P:establishment of planar polarity"/>
    <property type="evidence" value="ECO:0007669"/>
    <property type="project" value="UniProtKB-ARBA"/>
</dbReference>
<feature type="compositionally biased region" description="Basic and acidic residues" evidence="12">
    <location>
        <begin position="310"/>
        <end position="319"/>
    </location>
</feature>
<feature type="region of interest" description="Disordered" evidence="12">
    <location>
        <begin position="1655"/>
        <end position="1682"/>
    </location>
</feature>
<protein>
    <submittedName>
        <fullName evidence="16">Neural-cadherin-like 17</fullName>
    </submittedName>
</protein>
<dbReference type="InterPro" id="IPR001881">
    <property type="entry name" value="EGF-like_Ca-bd_dom"/>
</dbReference>
<feature type="disulfide bond" evidence="9">
    <location>
        <begin position="1807"/>
        <end position="1816"/>
    </location>
</feature>
<feature type="region of interest" description="Disordered" evidence="12">
    <location>
        <begin position="391"/>
        <end position="504"/>
    </location>
</feature>
<dbReference type="PROSITE" id="PS00010">
    <property type="entry name" value="ASX_HYDROXYL"/>
    <property type="match status" value="1"/>
</dbReference>
<feature type="region of interest" description="Disordered" evidence="12">
    <location>
        <begin position="116"/>
        <end position="165"/>
    </location>
</feature>
<evidence type="ECO:0000256" key="4">
    <source>
        <dbReference type="ARBA" id="ARBA00022837"/>
    </source>
</evidence>